<gene>
    <name evidence="10" type="primary">xrtA</name>
    <name evidence="10" type="ORF">H7F53_10595</name>
</gene>
<feature type="transmembrane region" description="Helical" evidence="8">
    <location>
        <begin position="265"/>
        <end position="286"/>
    </location>
</feature>
<feature type="transmembrane region" description="Helical" evidence="8">
    <location>
        <begin position="199"/>
        <end position="218"/>
    </location>
</feature>
<dbReference type="NCBIfam" id="TIGR02602">
    <property type="entry name" value="8TM_EpsH"/>
    <property type="match status" value="1"/>
</dbReference>
<evidence type="ECO:0000256" key="4">
    <source>
        <dbReference type="ARBA" id="ARBA00022692"/>
    </source>
</evidence>
<comment type="caution">
    <text evidence="10">The sequence shown here is derived from an EMBL/GenBank/DDBJ whole genome shotgun (WGS) entry which is preliminary data.</text>
</comment>
<dbReference type="InterPro" id="IPR019127">
    <property type="entry name" value="Exosortase"/>
</dbReference>
<keyword evidence="5 10" id="KW-0378">Hydrolase</keyword>
<protein>
    <submittedName>
        <fullName evidence="10">Exosortase A</fullName>
        <ecNumber evidence="10">3.4.22.-</ecNumber>
    </submittedName>
</protein>
<feature type="transmembrane region" description="Helical" evidence="8">
    <location>
        <begin position="26"/>
        <end position="43"/>
    </location>
</feature>
<feature type="transmembrane region" description="Helical" evidence="8">
    <location>
        <begin position="318"/>
        <end position="336"/>
    </location>
</feature>
<sequence length="520" mass="55602">MPPEALPPELVLQPVRTGLPQAWRRALVLLAATLAALLVAYASDWAAMAGQWWNASTYNHILLVPPILAWLVLQRWPELQRLAPSGWWPGLILFALAQLVWVVGAFAGFSLLRQAGAVAMVGAAVLALLGPRVGAGLTFPLAYMVFLVPFGDELVPLLQMVTAALTIALVHLSGIPAAIDGVFIQTPAGLFEVAEACSGVKFLIAMIALGVLVGHVCFRQWRRRAAFLAACIVVPVLANGVRAWGTVYVAQFVGAERAGGIDHLIYGWVFFGVVIALVLALGWRFFDRAPGDPLLDADRLLASPALVRLAALRLGDGALIAGLVALVVAGQGWAFAADRLEASLPRQIHLPEVPGWHRADYRPALWWQPRATGADHRLLGRFADGQGNAVDVFVALYAGQSEGREAGGFGEGALVPDSGWAWQGHGPALPDARSERLLGRGEVGRLAITYYRTGPLLTGSNGRLKLANIADRLRLRARPTMTLILSAEDRSGAPATRQVTAFTRAIGPVGPWMDRIAAGR</sequence>
<dbReference type="InterPro" id="IPR013426">
    <property type="entry name" value="EpsH-like"/>
</dbReference>
<keyword evidence="6 8" id="KW-1133">Transmembrane helix</keyword>
<evidence type="ECO:0000256" key="2">
    <source>
        <dbReference type="ARBA" id="ARBA00022475"/>
    </source>
</evidence>
<accession>A0A7X1FZ19</accession>
<dbReference type="NCBIfam" id="TIGR04178">
    <property type="entry name" value="exo_archaeo"/>
    <property type="match status" value="1"/>
</dbReference>
<feature type="transmembrane region" description="Helical" evidence="8">
    <location>
        <begin position="225"/>
        <end position="245"/>
    </location>
</feature>
<dbReference type="AlphaFoldDB" id="A0A7X1FZ19"/>
<dbReference type="InterPro" id="IPR026392">
    <property type="entry name" value="Exo/Archaeosortase_dom"/>
</dbReference>
<dbReference type="InterPro" id="IPR014263">
    <property type="entry name" value="Methanolan_biosynth_EpsI"/>
</dbReference>
<evidence type="ECO:0000256" key="6">
    <source>
        <dbReference type="ARBA" id="ARBA00022989"/>
    </source>
</evidence>
<keyword evidence="4 8" id="KW-0812">Transmembrane</keyword>
<reference evidence="10 11" key="1">
    <citation type="submission" date="2020-08" db="EMBL/GenBank/DDBJ databases">
        <title>The genome sequence of type strain Novosphingobium piscinae KCTC 42194.</title>
        <authorList>
            <person name="Liu Y."/>
        </authorList>
    </citation>
    <scope>NUCLEOTIDE SEQUENCE [LARGE SCALE GENOMIC DNA]</scope>
    <source>
        <strain evidence="10 11">KCTC 42194</strain>
    </source>
</reference>
<keyword evidence="11" id="KW-1185">Reference proteome</keyword>
<organism evidence="10 11">
    <name type="scientific">Novosphingobium piscinae</name>
    <dbReference type="NCBI Taxonomy" id="1507448"/>
    <lineage>
        <taxon>Bacteria</taxon>
        <taxon>Pseudomonadati</taxon>
        <taxon>Pseudomonadota</taxon>
        <taxon>Alphaproteobacteria</taxon>
        <taxon>Sphingomonadales</taxon>
        <taxon>Sphingomonadaceae</taxon>
        <taxon>Novosphingobium</taxon>
    </lineage>
</organism>
<evidence type="ECO:0000256" key="7">
    <source>
        <dbReference type="ARBA" id="ARBA00023136"/>
    </source>
</evidence>
<evidence type="ECO:0000256" key="3">
    <source>
        <dbReference type="ARBA" id="ARBA00022670"/>
    </source>
</evidence>
<feature type="transmembrane region" description="Helical" evidence="8">
    <location>
        <begin position="55"/>
        <end position="73"/>
    </location>
</feature>
<dbReference type="GO" id="GO:0005886">
    <property type="term" value="C:plasma membrane"/>
    <property type="evidence" value="ECO:0007669"/>
    <property type="project" value="UniProtKB-SubCell"/>
</dbReference>
<evidence type="ECO:0000313" key="11">
    <source>
        <dbReference type="Proteomes" id="UP000551327"/>
    </source>
</evidence>
<feature type="transmembrane region" description="Helical" evidence="8">
    <location>
        <begin position="157"/>
        <end position="179"/>
    </location>
</feature>
<evidence type="ECO:0000259" key="9">
    <source>
        <dbReference type="Pfam" id="PF11984"/>
    </source>
</evidence>
<name>A0A7X1FZ19_9SPHN</name>
<feature type="transmembrane region" description="Helical" evidence="8">
    <location>
        <begin position="118"/>
        <end position="145"/>
    </location>
</feature>
<comment type="subcellular location">
    <subcellularLocation>
        <location evidence="1">Cell membrane</location>
        <topology evidence="1">Multi-pass membrane protein</topology>
    </subcellularLocation>
</comment>
<dbReference type="Pfam" id="PF11984">
    <property type="entry name" value="DUF3485"/>
    <property type="match status" value="1"/>
</dbReference>
<dbReference type="RefSeq" id="WP_185679452.1">
    <property type="nucleotide sequence ID" value="NZ_JACLAX010000009.1"/>
</dbReference>
<dbReference type="GO" id="GO:0006508">
    <property type="term" value="P:proteolysis"/>
    <property type="evidence" value="ECO:0007669"/>
    <property type="project" value="UniProtKB-KW"/>
</dbReference>
<dbReference type="NCBIfam" id="TIGR03109">
    <property type="entry name" value="exosort_XrtA"/>
    <property type="match status" value="1"/>
</dbReference>
<proteinExistence type="predicted"/>
<evidence type="ECO:0000313" key="10">
    <source>
        <dbReference type="EMBL" id="MBC2669593.1"/>
    </source>
</evidence>
<feature type="domain" description="Methanolan biosynthesis EpsI" evidence="9">
    <location>
        <begin position="321"/>
        <end position="509"/>
    </location>
</feature>
<keyword evidence="3" id="KW-0645">Protease</keyword>
<evidence type="ECO:0000256" key="8">
    <source>
        <dbReference type="SAM" id="Phobius"/>
    </source>
</evidence>
<dbReference type="EMBL" id="JACLAX010000009">
    <property type="protein sequence ID" value="MBC2669593.1"/>
    <property type="molecule type" value="Genomic_DNA"/>
</dbReference>
<dbReference type="Proteomes" id="UP000551327">
    <property type="component" value="Unassembled WGS sequence"/>
</dbReference>
<dbReference type="GO" id="GO:0008233">
    <property type="term" value="F:peptidase activity"/>
    <property type="evidence" value="ECO:0007669"/>
    <property type="project" value="UniProtKB-KW"/>
</dbReference>
<evidence type="ECO:0000256" key="1">
    <source>
        <dbReference type="ARBA" id="ARBA00004651"/>
    </source>
</evidence>
<dbReference type="Pfam" id="PF09721">
    <property type="entry name" value="Exosortase_EpsH"/>
    <property type="match status" value="1"/>
</dbReference>
<feature type="transmembrane region" description="Helical" evidence="8">
    <location>
        <begin position="85"/>
        <end position="112"/>
    </location>
</feature>
<dbReference type="NCBIfam" id="TIGR02914">
    <property type="entry name" value="EpsI_fam"/>
    <property type="match status" value="1"/>
</dbReference>
<keyword evidence="2" id="KW-1003">Cell membrane</keyword>
<dbReference type="InterPro" id="IPR017540">
    <property type="entry name" value="Exosortase-1"/>
</dbReference>
<evidence type="ECO:0000256" key="5">
    <source>
        <dbReference type="ARBA" id="ARBA00022801"/>
    </source>
</evidence>
<keyword evidence="7 8" id="KW-0472">Membrane</keyword>
<dbReference type="EC" id="3.4.22.-" evidence="10"/>